<evidence type="ECO:0000256" key="1">
    <source>
        <dbReference type="SAM" id="Phobius"/>
    </source>
</evidence>
<name>A0A6L3KUL8_9BACE</name>
<comment type="caution">
    <text evidence="2">The sequence shown here is derived from an EMBL/GenBank/DDBJ whole genome shotgun (WGS) entry which is preliminary data.</text>
</comment>
<feature type="transmembrane region" description="Helical" evidence="1">
    <location>
        <begin position="12"/>
        <end position="45"/>
    </location>
</feature>
<feature type="transmembrane region" description="Helical" evidence="1">
    <location>
        <begin position="57"/>
        <end position="76"/>
    </location>
</feature>
<feature type="transmembrane region" description="Helical" evidence="1">
    <location>
        <begin position="82"/>
        <end position="104"/>
    </location>
</feature>
<evidence type="ECO:0000313" key="2">
    <source>
        <dbReference type="EMBL" id="KAA5464124.1"/>
    </source>
</evidence>
<dbReference type="Proteomes" id="UP000475905">
    <property type="component" value="Unassembled WGS sequence"/>
</dbReference>
<protein>
    <recommendedName>
        <fullName evidence="4">Transmembrane protein</fullName>
    </recommendedName>
</protein>
<gene>
    <name evidence="2" type="ORF">F2Y36_07710</name>
</gene>
<keyword evidence="1" id="KW-0472">Membrane</keyword>
<keyword evidence="1" id="KW-0812">Transmembrane</keyword>
<accession>A0A6L3KUL8</accession>
<dbReference type="RefSeq" id="WP_149935093.1">
    <property type="nucleotide sequence ID" value="NZ_VVYP01000007.1"/>
</dbReference>
<reference evidence="2 3" key="1">
    <citation type="journal article" date="2019" name="Nat. Med.">
        <title>A library of human gut bacterial isolates paired with longitudinal multiomics data enables mechanistic microbiome research.</title>
        <authorList>
            <person name="Poyet M."/>
            <person name="Groussin M."/>
            <person name="Gibbons S.M."/>
            <person name="Avila-Pacheco J."/>
            <person name="Jiang X."/>
            <person name="Kearney S.M."/>
            <person name="Perrotta A.R."/>
            <person name="Berdy B."/>
            <person name="Zhao S."/>
            <person name="Lieberman T.D."/>
            <person name="Swanson P.K."/>
            <person name="Smith M."/>
            <person name="Roesemann S."/>
            <person name="Alexander J.E."/>
            <person name="Rich S.A."/>
            <person name="Livny J."/>
            <person name="Vlamakis H."/>
            <person name="Clish C."/>
            <person name="Bullock K."/>
            <person name="Deik A."/>
            <person name="Scott J."/>
            <person name="Pierce K.A."/>
            <person name="Xavier R.J."/>
            <person name="Alm E.J."/>
        </authorList>
    </citation>
    <scope>NUCLEOTIDE SEQUENCE [LARGE SCALE GENOMIC DNA]</scope>
    <source>
        <strain evidence="2 3">BIOML-A31</strain>
    </source>
</reference>
<dbReference type="AlphaFoldDB" id="A0A6L3KUL8"/>
<dbReference type="EMBL" id="VVYP01000007">
    <property type="protein sequence ID" value="KAA5464124.1"/>
    <property type="molecule type" value="Genomic_DNA"/>
</dbReference>
<evidence type="ECO:0000313" key="3">
    <source>
        <dbReference type="Proteomes" id="UP000475905"/>
    </source>
</evidence>
<proteinExistence type="predicted"/>
<keyword evidence="1" id="KW-1133">Transmembrane helix</keyword>
<organism evidence="2 3">
    <name type="scientific">Bacteroides caccae</name>
    <dbReference type="NCBI Taxonomy" id="47678"/>
    <lineage>
        <taxon>Bacteria</taxon>
        <taxon>Pseudomonadati</taxon>
        <taxon>Bacteroidota</taxon>
        <taxon>Bacteroidia</taxon>
        <taxon>Bacteroidales</taxon>
        <taxon>Bacteroidaceae</taxon>
        <taxon>Bacteroides</taxon>
    </lineage>
</organism>
<evidence type="ECO:0008006" key="4">
    <source>
        <dbReference type="Google" id="ProtNLM"/>
    </source>
</evidence>
<sequence length="111" mass="12928">MKTWINTIIKFWWFIQGIILLVFGFLAWIPLSVTGIIVIICDYFYDHRNSTIRMSSRIMLMIYALVYMIYGGMLIAVASPDIWFAIILIIVGFVNIILSIKLFINAFLNKK</sequence>